<dbReference type="RefSeq" id="WP_265582132.1">
    <property type="nucleotide sequence ID" value="NZ_CP036172.1"/>
</dbReference>
<organism evidence="2 3">
    <name type="scientific">Methanofollis aquaemaris</name>
    <dbReference type="NCBI Taxonomy" id="126734"/>
    <lineage>
        <taxon>Archaea</taxon>
        <taxon>Methanobacteriati</taxon>
        <taxon>Methanobacteriota</taxon>
        <taxon>Stenosarchaea group</taxon>
        <taxon>Methanomicrobia</taxon>
        <taxon>Methanomicrobiales</taxon>
        <taxon>Methanomicrobiaceae</taxon>
        <taxon>Methanofollis</taxon>
    </lineage>
</organism>
<accession>A0A8A3S560</accession>
<reference evidence="2" key="1">
    <citation type="journal article" date="2001" name="Int. J. Syst. Evol. Microbiol.">
        <title>Methanofollis aquaemaris sp. nov., a methanogen isolated from an aquaculture fish pond.</title>
        <authorList>
            <person name="Lai M.C."/>
            <person name="Chen S.C."/>
        </authorList>
    </citation>
    <scope>NUCLEOTIDE SEQUENCE</scope>
    <source>
        <strain evidence="2">N2F9704</strain>
    </source>
</reference>
<evidence type="ECO:0000313" key="2">
    <source>
        <dbReference type="EMBL" id="QSZ66766.1"/>
    </source>
</evidence>
<name>A0A8A3S560_9EURY</name>
<dbReference type="AlphaFoldDB" id="A0A8A3S560"/>
<protein>
    <submittedName>
        <fullName evidence="2">Uncharacterized protein</fullName>
    </submittedName>
</protein>
<dbReference type="KEGG" id="maqe:RJ40_04285"/>
<gene>
    <name evidence="2" type="ORF">RJ40_04285</name>
</gene>
<reference evidence="2" key="2">
    <citation type="submission" date="2019-02" db="EMBL/GenBank/DDBJ databases">
        <authorList>
            <person name="Chen S.-C."/>
            <person name="Chien H.-H."/>
            <person name="Lai M.-C."/>
        </authorList>
    </citation>
    <scope>NUCLEOTIDE SEQUENCE</scope>
    <source>
        <strain evidence="2">N2F9704</strain>
    </source>
</reference>
<evidence type="ECO:0000256" key="1">
    <source>
        <dbReference type="SAM" id="MobiDB-lite"/>
    </source>
</evidence>
<sequence length="82" mass="9144">MGGKATAARVRMVRTLDAGEEASRRPERGTADTSAHQRKEVLNPAAVRALRHLQDDFQKDASLLLKEMNMDHLLVGDEKKPH</sequence>
<dbReference type="GeneID" id="76423553"/>
<feature type="region of interest" description="Disordered" evidence="1">
    <location>
        <begin position="1"/>
        <end position="38"/>
    </location>
</feature>
<proteinExistence type="predicted"/>
<dbReference type="EMBL" id="CP036172">
    <property type="protein sequence ID" value="QSZ66766.1"/>
    <property type="molecule type" value="Genomic_DNA"/>
</dbReference>
<keyword evidence="3" id="KW-1185">Reference proteome</keyword>
<evidence type="ECO:0000313" key="3">
    <source>
        <dbReference type="Proteomes" id="UP001042704"/>
    </source>
</evidence>
<dbReference type="Proteomes" id="UP001042704">
    <property type="component" value="Chromosome"/>
</dbReference>
<feature type="compositionally biased region" description="Basic and acidic residues" evidence="1">
    <location>
        <begin position="21"/>
        <end position="38"/>
    </location>
</feature>